<reference evidence="2" key="1">
    <citation type="submission" date="2019-03" db="EMBL/GenBank/DDBJ databases">
        <title>Single cell metagenomics reveals metabolic interactions within the superorganism composed of flagellate Streblomastix strix and complex community of Bacteroidetes bacteria on its surface.</title>
        <authorList>
            <person name="Treitli S.C."/>
            <person name="Kolisko M."/>
            <person name="Husnik F."/>
            <person name="Keeling P."/>
            <person name="Hampl V."/>
        </authorList>
    </citation>
    <scope>NUCLEOTIDE SEQUENCE</scope>
    <source>
        <strain evidence="2">STM</strain>
    </source>
</reference>
<sequence>MKAKKSKTEEIPASEVQSIETQTNETETGETVITISISKNPDYVATSQEESTGKKRTIRIILYQE</sequence>
<feature type="compositionally biased region" description="Low complexity" evidence="1">
    <location>
        <begin position="20"/>
        <end position="31"/>
    </location>
</feature>
<gene>
    <name evidence="2" type="ORF">EZS27_005863</name>
</gene>
<evidence type="ECO:0000313" key="2">
    <source>
        <dbReference type="EMBL" id="KAA6346618.1"/>
    </source>
</evidence>
<name>A0A5J4SL43_9ZZZZ</name>
<organism evidence="2">
    <name type="scientific">termite gut metagenome</name>
    <dbReference type="NCBI Taxonomy" id="433724"/>
    <lineage>
        <taxon>unclassified sequences</taxon>
        <taxon>metagenomes</taxon>
        <taxon>organismal metagenomes</taxon>
    </lineage>
</organism>
<dbReference type="AlphaFoldDB" id="A0A5J4SL43"/>
<proteinExistence type="predicted"/>
<protein>
    <submittedName>
        <fullName evidence="2">Uncharacterized protein</fullName>
    </submittedName>
</protein>
<feature type="region of interest" description="Disordered" evidence="1">
    <location>
        <begin position="1"/>
        <end position="32"/>
    </location>
</feature>
<accession>A0A5J4SL43</accession>
<evidence type="ECO:0000256" key="1">
    <source>
        <dbReference type="SAM" id="MobiDB-lite"/>
    </source>
</evidence>
<feature type="compositionally biased region" description="Basic and acidic residues" evidence="1">
    <location>
        <begin position="1"/>
        <end position="10"/>
    </location>
</feature>
<comment type="caution">
    <text evidence="2">The sequence shown here is derived from an EMBL/GenBank/DDBJ whole genome shotgun (WGS) entry which is preliminary data.</text>
</comment>
<dbReference type="EMBL" id="SNRY01000124">
    <property type="protein sequence ID" value="KAA6346618.1"/>
    <property type="molecule type" value="Genomic_DNA"/>
</dbReference>